<dbReference type="InterPro" id="IPR036390">
    <property type="entry name" value="WH_DNA-bd_sf"/>
</dbReference>
<dbReference type="Proteomes" id="UP000295777">
    <property type="component" value="Unassembled WGS sequence"/>
</dbReference>
<dbReference type="SMART" id="SM00418">
    <property type="entry name" value="HTH_ARSR"/>
    <property type="match status" value="1"/>
</dbReference>
<keyword evidence="3" id="KW-0804">Transcription</keyword>
<dbReference type="Pfam" id="PF01022">
    <property type="entry name" value="HTH_5"/>
    <property type="match status" value="1"/>
</dbReference>
<dbReference type="CDD" id="cd00090">
    <property type="entry name" value="HTH_ARSR"/>
    <property type="match status" value="1"/>
</dbReference>
<gene>
    <name evidence="5" type="ORF">CLV27_1375</name>
</gene>
<dbReference type="SUPFAM" id="SSF46785">
    <property type="entry name" value="Winged helix' DNA-binding domain"/>
    <property type="match status" value="1"/>
</dbReference>
<dbReference type="InterPro" id="IPR051011">
    <property type="entry name" value="Metal_resp_trans_reg"/>
</dbReference>
<evidence type="ECO:0000256" key="1">
    <source>
        <dbReference type="ARBA" id="ARBA00023015"/>
    </source>
</evidence>
<evidence type="ECO:0000259" key="4">
    <source>
        <dbReference type="PROSITE" id="PS50987"/>
    </source>
</evidence>
<dbReference type="Gene3D" id="1.10.10.10">
    <property type="entry name" value="Winged helix-like DNA-binding domain superfamily/Winged helix DNA-binding domain"/>
    <property type="match status" value="1"/>
</dbReference>
<comment type="caution">
    <text evidence="5">The sequence shown here is derived from an EMBL/GenBank/DDBJ whole genome shotgun (WGS) entry which is preliminary data.</text>
</comment>
<organism evidence="5 6">
    <name type="scientific">Phorcysia thermohydrogeniphila</name>
    <dbReference type="NCBI Taxonomy" id="936138"/>
    <lineage>
        <taxon>Bacteria</taxon>
        <taxon>Pseudomonadati</taxon>
        <taxon>Aquificota</taxon>
        <taxon>Aquificia</taxon>
        <taxon>Desulfurobacteriales</taxon>
        <taxon>Desulfurobacteriaceae</taxon>
        <taxon>Phorcysia</taxon>
    </lineage>
</organism>
<keyword evidence="1" id="KW-0805">Transcription regulation</keyword>
<feature type="domain" description="HTH arsR-type" evidence="4">
    <location>
        <begin position="10"/>
        <end position="104"/>
    </location>
</feature>
<evidence type="ECO:0000313" key="5">
    <source>
        <dbReference type="EMBL" id="TCK03304.1"/>
    </source>
</evidence>
<dbReference type="PANTHER" id="PTHR43132:SF2">
    <property type="entry name" value="ARSENICAL RESISTANCE OPERON REPRESSOR ARSR-RELATED"/>
    <property type="match status" value="1"/>
</dbReference>
<dbReference type="InterPro" id="IPR001845">
    <property type="entry name" value="HTH_ArsR_DNA-bd_dom"/>
</dbReference>
<dbReference type="OrthoDB" id="9794330at2"/>
<dbReference type="PANTHER" id="PTHR43132">
    <property type="entry name" value="ARSENICAL RESISTANCE OPERON REPRESSOR ARSR-RELATED"/>
    <property type="match status" value="1"/>
</dbReference>
<sequence length="104" mass="11828">MAKKNEEIILDDERIEEGAECLKALASPVRLKILFTLKDKPMCVTDLEQELGISQSSLSQHLRTLRYKGIVAKTRKGNKVYYTISSEAFRELLNILPQIACFRG</sequence>
<dbReference type="GO" id="GO:0003677">
    <property type="term" value="F:DNA binding"/>
    <property type="evidence" value="ECO:0007669"/>
    <property type="project" value="UniProtKB-KW"/>
</dbReference>
<dbReference type="InterPro" id="IPR036388">
    <property type="entry name" value="WH-like_DNA-bd_sf"/>
</dbReference>
<keyword evidence="2" id="KW-0238">DNA-binding</keyword>
<protein>
    <submittedName>
        <fullName evidence="5">ArsR family transcriptional regulator</fullName>
    </submittedName>
</protein>
<name>A0A4R1G6K5_9BACT</name>
<evidence type="ECO:0000256" key="2">
    <source>
        <dbReference type="ARBA" id="ARBA00023125"/>
    </source>
</evidence>
<dbReference type="RefSeq" id="WP_132527150.1">
    <property type="nucleotide sequence ID" value="NZ_SMFV01000005.1"/>
</dbReference>
<dbReference type="InterPro" id="IPR011991">
    <property type="entry name" value="ArsR-like_HTH"/>
</dbReference>
<dbReference type="EMBL" id="SMFV01000005">
    <property type="protein sequence ID" value="TCK03304.1"/>
    <property type="molecule type" value="Genomic_DNA"/>
</dbReference>
<reference evidence="5 6" key="1">
    <citation type="submission" date="2019-03" db="EMBL/GenBank/DDBJ databases">
        <title>Genomic Encyclopedia of Archaeal and Bacterial Type Strains, Phase II (KMG-II): from individual species to whole genera.</title>
        <authorList>
            <person name="Goeker M."/>
        </authorList>
    </citation>
    <scope>NUCLEOTIDE SEQUENCE [LARGE SCALE GENOMIC DNA]</scope>
    <source>
        <strain evidence="5 6">DSM 24425</strain>
    </source>
</reference>
<dbReference type="AlphaFoldDB" id="A0A4R1G6K5"/>
<evidence type="ECO:0000256" key="3">
    <source>
        <dbReference type="ARBA" id="ARBA00023163"/>
    </source>
</evidence>
<dbReference type="PROSITE" id="PS50987">
    <property type="entry name" value="HTH_ARSR_2"/>
    <property type="match status" value="1"/>
</dbReference>
<accession>A0A4R1G6K5</accession>
<dbReference type="GO" id="GO:0003700">
    <property type="term" value="F:DNA-binding transcription factor activity"/>
    <property type="evidence" value="ECO:0007669"/>
    <property type="project" value="InterPro"/>
</dbReference>
<evidence type="ECO:0000313" key="6">
    <source>
        <dbReference type="Proteomes" id="UP000295777"/>
    </source>
</evidence>
<proteinExistence type="predicted"/>
<dbReference type="PRINTS" id="PR00778">
    <property type="entry name" value="HTHARSR"/>
</dbReference>
<dbReference type="NCBIfam" id="NF033788">
    <property type="entry name" value="HTH_metalloreg"/>
    <property type="match status" value="1"/>
</dbReference>
<keyword evidence="6" id="KW-1185">Reference proteome</keyword>